<organism evidence="4 5">
    <name type="scientific">Cucurbita moschata</name>
    <name type="common">Winter crookneck squash</name>
    <name type="synonym">Cucurbita pepo var. moschata</name>
    <dbReference type="NCBI Taxonomy" id="3662"/>
    <lineage>
        <taxon>Eukaryota</taxon>
        <taxon>Viridiplantae</taxon>
        <taxon>Streptophyta</taxon>
        <taxon>Embryophyta</taxon>
        <taxon>Tracheophyta</taxon>
        <taxon>Spermatophyta</taxon>
        <taxon>Magnoliopsida</taxon>
        <taxon>eudicotyledons</taxon>
        <taxon>Gunneridae</taxon>
        <taxon>Pentapetalae</taxon>
        <taxon>rosids</taxon>
        <taxon>fabids</taxon>
        <taxon>Cucurbitales</taxon>
        <taxon>Cucurbitaceae</taxon>
        <taxon>Cucurbiteae</taxon>
        <taxon>Cucurbita</taxon>
    </lineage>
</organism>
<accession>A0A6J1EWB4</accession>
<dbReference type="GO" id="GO:0003676">
    <property type="term" value="F:nucleic acid binding"/>
    <property type="evidence" value="ECO:0007669"/>
    <property type="project" value="InterPro"/>
</dbReference>
<name>A0A6J1EWB4_CUCMO</name>
<feature type="compositionally biased region" description="Basic residues" evidence="2">
    <location>
        <begin position="265"/>
        <end position="282"/>
    </location>
</feature>
<evidence type="ECO:0000259" key="3">
    <source>
        <dbReference type="PROSITE" id="PS50158"/>
    </source>
</evidence>
<protein>
    <submittedName>
        <fullName evidence="5">Uncharacterized protein LOC111436716</fullName>
    </submittedName>
</protein>
<dbReference type="InterPro" id="IPR001878">
    <property type="entry name" value="Znf_CCHC"/>
</dbReference>
<sequence length="312" mass="36927">MNVVNEMMMVAGAYKLQDHKSDHQIAQVLVTRFTGQLKDWWDKYLDETTRQQILNHYVVRPTTQIIKEEGPSTRTEVQHERVEDAVNTLTYTLIEFFVGDPLKYQERSAEILMNLKCPTLGDFRWYKDIYFSKVLIRTDSSLEFWKENFVNGLPKHFSRRIKDGLKTKYNGTILWQTLSYRSIASFIIEEGLRLCNESKIQNKLNSSISNRKELGRFCDQYGCKEIEAPSTSRRKKVKTHPKPYHSYRPREAYRNKPVQSQKPTYSRRRYTPTKPHKGKKRKTCFKCREEGHYANKCPIRGKINELDIELKN</sequence>
<evidence type="ECO:0000256" key="2">
    <source>
        <dbReference type="SAM" id="MobiDB-lite"/>
    </source>
</evidence>
<dbReference type="KEGG" id="cmos:111436716"/>
<dbReference type="Pfam" id="PF24925">
    <property type="entry name" value="DUF7746"/>
    <property type="match status" value="1"/>
</dbReference>
<feature type="compositionally biased region" description="Basic residues" evidence="2">
    <location>
        <begin position="232"/>
        <end position="247"/>
    </location>
</feature>
<dbReference type="Pfam" id="PF22909">
    <property type="entry name" value="Caulimovir_coat_dom"/>
    <property type="match status" value="1"/>
</dbReference>
<dbReference type="PANTHER" id="PTHR33054:SF9">
    <property type="entry name" value="CCHC-TYPE DOMAIN-CONTAINING PROTEIN"/>
    <property type="match status" value="1"/>
</dbReference>
<keyword evidence="1" id="KW-0862">Zinc</keyword>
<dbReference type="RefSeq" id="XP_022930200.1">
    <property type="nucleotide sequence ID" value="XM_023074432.1"/>
</dbReference>
<keyword evidence="1" id="KW-0863">Zinc-finger</keyword>
<dbReference type="InterPro" id="IPR056648">
    <property type="entry name" value="DUF7746"/>
</dbReference>
<dbReference type="PROSITE" id="PS50158">
    <property type="entry name" value="ZF_CCHC"/>
    <property type="match status" value="1"/>
</dbReference>
<dbReference type="GeneID" id="111436716"/>
<evidence type="ECO:0000256" key="1">
    <source>
        <dbReference type="PROSITE-ProRule" id="PRU00047"/>
    </source>
</evidence>
<feature type="domain" description="CCHC-type" evidence="3">
    <location>
        <begin position="284"/>
        <end position="298"/>
    </location>
</feature>
<dbReference type="Proteomes" id="UP000504609">
    <property type="component" value="Unplaced"/>
</dbReference>
<proteinExistence type="predicted"/>
<feature type="region of interest" description="Disordered" evidence="2">
    <location>
        <begin position="229"/>
        <end position="282"/>
    </location>
</feature>
<keyword evidence="1" id="KW-0479">Metal-binding</keyword>
<dbReference type="Pfam" id="PF00098">
    <property type="entry name" value="zf-CCHC"/>
    <property type="match status" value="1"/>
</dbReference>
<dbReference type="PANTHER" id="PTHR33054">
    <property type="entry name" value="CCHC-TYPE DOMAIN-CONTAINING PROTEIN"/>
    <property type="match status" value="1"/>
</dbReference>
<dbReference type="InterPro" id="IPR036875">
    <property type="entry name" value="Znf_CCHC_sf"/>
</dbReference>
<reference evidence="5" key="1">
    <citation type="submission" date="2025-08" db="UniProtKB">
        <authorList>
            <consortium name="RefSeq"/>
        </authorList>
    </citation>
    <scope>IDENTIFICATION</scope>
    <source>
        <tissue evidence="5">Young leaves</tissue>
    </source>
</reference>
<gene>
    <name evidence="5" type="primary">LOC111436716</name>
</gene>
<evidence type="ECO:0000313" key="4">
    <source>
        <dbReference type="Proteomes" id="UP000504609"/>
    </source>
</evidence>
<keyword evidence="4" id="KW-1185">Reference proteome</keyword>
<dbReference type="SUPFAM" id="SSF57756">
    <property type="entry name" value="Retrovirus zinc finger-like domains"/>
    <property type="match status" value="1"/>
</dbReference>
<evidence type="ECO:0000313" key="5">
    <source>
        <dbReference type="RefSeq" id="XP_022930200.1"/>
    </source>
</evidence>
<dbReference type="AlphaFoldDB" id="A0A6J1EWB4"/>
<dbReference type="Gene3D" id="4.10.60.10">
    <property type="entry name" value="Zinc finger, CCHC-type"/>
    <property type="match status" value="1"/>
</dbReference>
<dbReference type="GO" id="GO:0008270">
    <property type="term" value="F:zinc ion binding"/>
    <property type="evidence" value="ECO:0007669"/>
    <property type="project" value="UniProtKB-KW"/>
</dbReference>
<dbReference type="SMART" id="SM00343">
    <property type="entry name" value="ZnF_C2HC"/>
    <property type="match status" value="1"/>
</dbReference>